<dbReference type="InterPro" id="IPR010512">
    <property type="entry name" value="DUF1091"/>
</dbReference>
<comment type="caution">
    <text evidence="1">The sequence shown here is derived from an EMBL/GenBank/DDBJ whole genome shotgun (WGS) entry which is preliminary data.</text>
</comment>
<evidence type="ECO:0000313" key="2">
    <source>
        <dbReference type="Proteomes" id="UP001200034"/>
    </source>
</evidence>
<dbReference type="Proteomes" id="UP001200034">
    <property type="component" value="Unassembled WGS sequence"/>
</dbReference>
<protein>
    <submittedName>
        <fullName evidence="1">Uncharacterized protein</fullName>
    </submittedName>
</protein>
<feature type="non-terminal residue" evidence="1">
    <location>
        <position position="107"/>
    </location>
</feature>
<name>A0AAD4K0L1_9MUSC</name>
<accession>A0AAD4K0L1</accession>
<dbReference type="AlphaFoldDB" id="A0AAD4K0L1"/>
<organism evidence="1 2">
    <name type="scientific">Drosophila rubida</name>
    <dbReference type="NCBI Taxonomy" id="30044"/>
    <lineage>
        <taxon>Eukaryota</taxon>
        <taxon>Metazoa</taxon>
        <taxon>Ecdysozoa</taxon>
        <taxon>Arthropoda</taxon>
        <taxon>Hexapoda</taxon>
        <taxon>Insecta</taxon>
        <taxon>Pterygota</taxon>
        <taxon>Neoptera</taxon>
        <taxon>Endopterygota</taxon>
        <taxon>Diptera</taxon>
        <taxon>Brachycera</taxon>
        <taxon>Muscomorpha</taxon>
        <taxon>Ephydroidea</taxon>
        <taxon>Drosophilidae</taxon>
        <taxon>Drosophila</taxon>
    </lineage>
</organism>
<sequence length="107" mass="12373">VRFEVIRRLAASSQPIYQFDIDGCQFLVNKRRNLIAKTMFKFLRLESFSNVNHSCPYDHDIIVSHLELQQELSPGIIIGKGDYTIKAYWSVRNVLRIITSGTVEITE</sequence>
<keyword evidence="2" id="KW-1185">Reference proteome</keyword>
<dbReference type="SMART" id="SM00697">
    <property type="entry name" value="DM8"/>
    <property type="match status" value="1"/>
</dbReference>
<dbReference type="PANTHER" id="PTHR20898:SF0">
    <property type="entry name" value="DAEDALUS ON 3-RELATED"/>
    <property type="match status" value="1"/>
</dbReference>
<evidence type="ECO:0000313" key="1">
    <source>
        <dbReference type="EMBL" id="KAH8371027.1"/>
    </source>
</evidence>
<dbReference type="EMBL" id="JAJJHW010002585">
    <property type="protein sequence ID" value="KAH8371027.1"/>
    <property type="molecule type" value="Genomic_DNA"/>
</dbReference>
<dbReference type="PANTHER" id="PTHR20898">
    <property type="entry name" value="DAEDALUS ON 3-RELATED-RELATED"/>
    <property type="match status" value="1"/>
</dbReference>
<gene>
    <name evidence="1" type="ORF">KR093_005946</name>
</gene>
<dbReference type="Pfam" id="PF06477">
    <property type="entry name" value="DUF1091"/>
    <property type="match status" value="1"/>
</dbReference>
<reference evidence="1" key="1">
    <citation type="journal article" date="2021" name="Mol. Ecol. Resour.">
        <title>Phylogenomic analyses of the genus Drosophila reveals genomic signals of climate adaptation.</title>
        <authorList>
            <person name="Li F."/>
            <person name="Rane R.V."/>
            <person name="Luria V."/>
            <person name="Xiong Z."/>
            <person name="Chen J."/>
            <person name="Li Z."/>
            <person name="Catullo R.A."/>
            <person name="Griffin P.C."/>
            <person name="Schiffer M."/>
            <person name="Pearce S."/>
            <person name="Lee S.F."/>
            <person name="McElroy K."/>
            <person name="Stocker A."/>
            <person name="Shirriffs J."/>
            <person name="Cockerell F."/>
            <person name="Coppin C."/>
            <person name="Sgro C.M."/>
            <person name="Karger A."/>
            <person name="Cain J.W."/>
            <person name="Weber J.A."/>
            <person name="Santpere G."/>
            <person name="Kirschner M.W."/>
            <person name="Hoffmann A.A."/>
            <person name="Oakeshott J.G."/>
            <person name="Zhang G."/>
        </authorList>
    </citation>
    <scope>NUCLEOTIDE SEQUENCE</scope>
    <source>
        <strain evidence="1">BGI-SZ-2011g</strain>
    </source>
</reference>
<proteinExistence type="predicted"/>